<dbReference type="Proteomes" id="UP000183376">
    <property type="component" value="Chromosome I"/>
</dbReference>
<gene>
    <name evidence="2" type="ORF">SAMN04489726_7288</name>
</gene>
<evidence type="ECO:0000313" key="2">
    <source>
        <dbReference type="EMBL" id="SDN58511.1"/>
    </source>
</evidence>
<protein>
    <recommendedName>
        <fullName evidence="4">Subtilisin inhibitor-like</fullName>
    </recommendedName>
</protein>
<feature type="chain" id="PRO_5009247619" description="Subtilisin inhibitor-like" evidence="1">
    <location>
        <begin position="24"/>
        <end position="109"/>
    </location>
</feature>
<evidence type="ECO:0008006" key="4">
    <source>
        <dbReference type="Google" id="ProtNLM"/>
    </source>
</evidence>
<proteinExistence type="predicted"/>
<keyword evidence="3" id="KW-1185">Reference proteome</keyword>
<evidence type="ECO:0000256" key="1">
    <source>
        <dbReference type="SAM" id="SignalP"/>
    </source>
</evidence>
<name>A0A1H0CL56_ALLAB</name>
<keyword evidence="1" id="KW-0732">Signal</keyword>
<dbReference type="RefSeq" id="WP_030428751.1">
    <property type="nucleotide sequence ID" value="NZ_JOEF01000004.1"/>
</dbReference>
<reference evidence="2 3" key="1">
    <citation type="submission" date="2016-10" db="EMBL/GenBank/DDBJ databases">
        <authorList>
            <person name="de Groot N.N."/>
        </authorList>
    </citation>
    <scope>NUCLEOTIDE SEQUENCE [LARGE SCALE GENOMIC DNA]</scope>
    <source>
        <strain evidence="2 3">DSM 44149</strain>
    </source>
</reference>
<feature type="signal peptide" evidence="1">
    <location>
        <begin position="1"/>
        <end position="23"/>
    </location>
</feature>
<sequence>MRLRALITATVAGLLIVPGAAAAAARTPVEECARQGKTKGLFVQTRAWDEPVACFSKKEKRNYNPPISAYACGPLRDGGKGYAILKNNKKVECNRWVNFEVGVKQLVIQ</sequence>
<dbReference type="EMBL" id="LT629701">
    <property type="protein sequence ID" value="SDN58511.1"/>
    <property type="molecule type" value="Genomic_DNA"/>
</dbReference>
<accession>A0A1H0CL56</accession>
<evidence type="ECO:0000313" key="3">
    <source>
        <dbReference type="Proteomes" id="UP000183376"/>
    </source>
</evidence>
<dbReference type="AlphaFoldDB" id="A0A1H0CL56"/>
<organism evidence="2 3">
    <name type="scientific">Allokutzneria albata</name>
    <name type="common">Kibdelosporangium albatum</name>
    <dbReference type="NCBI Taxonomy" id="211114"/>
    <lineage>
        <taxon>Bacteria</taxon>
        <taxon>Bacillati</taxon>
        <taxon>Actinomycetota</taxon>
        <taxon>Actinomycetes</taxon>
        <taxon>Pseudonocardiales</taxon>
        <taxon>Pseudonocardiaceae</taxon>
        <taxon>Allokutzneria</taxon>
    </lineage>
</organism>